<reference evidence="2 3" key="1">
    <citation type="journal article" date="2013" name="Nature">
        <title>Insights into bilaterian evolution from three spiralian genomes.</title>
        <authorList>
            <person name="Simakov O."/>
            <person name="Marletaz F."/>
            <person name="Cho S.J."/>
            <person name="Edsinger-Gonzales E."/>
            <person name="Havlak P."/>
            <person name="Hellsten U."/>
            <person name="Kuo D.H."/>
            <person name="Larsson T."/>
            <person name="Lv J."/>
            <person name="Arendt D."/>
            <person name="Savage R."/>
            <person name="Osoegawa K."/>
            <person name="de Jong P."/>
            <person name="Grimwood J."/>
            <person name="Chapman J.A."/>
            <person name="Shapiro H."/>
            <person name="Aerts A."/>
            <person name="Otillar R.P."/>
            <person name="Terry A.Y."/>
            <person name="Boore J.L."/>
            <person name="Grigoriev I.V."/>
            <person name="Lindberg D.R."/>
            <person name="Seaver E.C."/>
            <person name="Weisblat D.A."/>
            <person name="Putnam N.H."/>
            <person name="Rokhsar D.S."/>
        </authorList>
    </citation>
    <scope>NUCLEOTIDE SEQUENCE [LARGE SCALE GENOMIC DNA]</scope>
</reference>
<dbReference type="OrthoDB" id="10061868at2759"/>
<dbReference type="EMBL" id="KB201890">
    <property type="protein sequence ID" value="ESO93795.1"/>
    <property type="molecule type" value="Genomic_DNA"/>
</dbReference>
<dbReference type="HOGENOM" id="CLU_076986_0_0_1"/>
<name>V4AF58_LOTGI</name>
<accession>V4AF58</accession>
<dbReference type="CTD" id="20235914"/>
<evidence type="ECO:0000256" key="1">
    <source>
        <dbReference type="SAM" id="Coils"/>
    </source>
</evidence>
<dbReference type="GeneID" id="20235914"/>
<evidence type="ECO:0000313" key="2">
    <source>
        <dbReference type="EMBL" id="ESO93795.1"/>
    </source>
</evidence>
<proteinExistence type="predicted"/>
<gene>
    <name evidence="2" type="ORF">LOTGIDRAFT_153266</name>
</gene>
<feature type="coiled-coil region" evidence="1">
    <location>
        <begin position="71"/>
        <end position="98"/>
    </location>
</feature>
<keyword evidence="3" id="KW-1185">Reference proteome</keyword>
<organism evidence="2 3">
    <name type="scientific">Lottia gigantea</name>
    <name type="common">Giant owl limpet</name>
    <dbReference type="NCBI Taxonomy" id="225164"/>
    <lineage>
        <taxon>Eukaryota</taxon>
        <taxon>Metazoa</taxon>
        <taxon>Spiralia</taxon>
        <taxon>Lophotrochozoa</taxon>
        <taxon>Mollusca</taxon>
        <taxon>Gastropoda</taxon>
        <taxon>Patellogastropoda</taxon>
        <taxon>Lottioidea</taxon>
        <taxon>Lottiidae</taxon>
        <taxon>Lottia</taxon>
    </lineage>
</organism>
<dbReference type="RefSeq" id="XP_009055421.1">
    <property type="nucleotide sequence ID" value="XM_009057173.1"/>
</dbReference>
<dbReference type="Proteomes" id="UP000030746">
    <property type="component" value="Unassembled WGS sequence"/>
</dbReference>
<dbReference type="AlphaFoldDB" id="V4AF58"/>
<evidence type="ECO:0000313" key="3">
    <source>
        <dbReference type="Proteomes" id="UP000030746"/>
    </source>
</evidence>
<dbReference type="KEGG" id="lgi:LOTGIDRAFT_153266"/>
<protein>
    <submittedName>
        <fullName evidence="2">Uncharacterized protein</fullName>
    </submittedName>
</protein>
<keyword evidence="1" id="KW-0175">Coiled coil</keyword>
<sequence length="314" mass="36299">MSFETPRTVREAKMLRGNAKRKITNFVKDGLSLLQSDEGIPCDEYKLLADMIREHLDTLQVTIDHVIKFKFEELKVAEYKSEEDLDNAEQEIAMIEQAHFCEAQDNAMPIVRDLIRCAKRLLDAESPTIQPQINRSNQPVSSHARLAKIKFATFSGDLRDYKLFKKQFLHYSQHLDEIECFYQLVESMEKVREKNKIKSCIKTLLGDLERMTSYDTKGHINISAMEKFVEALQNFESQMDSLGKSADLNGRVLVSQVRRKLPEEHRISYLKCVRDEGLEDTLFGLVRWLHSQLVLLKKAKGSIDSSDNHKSLFL</sequence>